<keyword evidence="2" id="KW-0813">Transport</keyword>
<evidence type="ECO:0000259" key="11">
    <source>
        <dbReference type="PROSITE" id="PS50893"/>
    </source>
</evidence>
<evidence type="ECO:0000256" key="7">
    <source>
        <dbReference type="ARBA" id="ARBA00023004"/>
    </source>
</evidence>
<dbReference type="EMBL" id="BSNS01000022">
    <property type="protein sequence ID" value="GLQ56778.1"/>
    <property type="molecule type" value="Genomic_DNA"/>
</dbReference>
<dbReference type="Proteomes" id="UP001156691">
    <property type="component" value="Unassembled WGS sequence"/>
</dbReference>
<dbReference type="CDD" id="cd03214">
    <property type="entry name" value="ABC_Iron-Siderophores_B12_Hemin"/>
    <property type="match status" value="1"/>
</dbReference>
<dbReference type="SUPFAM" id="SSF52540">
    <property type="entry name" value="P-loop containing nucleoside triphosphate hydrolases"/>
    <property type="match status" value="1"/>
</dbReference>
<gene>
    <name evidence="12" type="ORF">GCM10010862_40370</name>
</gene>
<dbReference type="InterPro" id="IPR027417">
    <property type="entry name" value="P-loop_NTPase"/>
</dbReference>
<dbReference type="RefSeq" id="WP_284342182.1">
    <property type="nucleotide sequence ID" value="NZ_BSNS01000022.1"/>
</dbReference>
<keyword evidence="8" id="KW-0406">Ion transport</keyword>
<keyword evidence="13" id="KW-1185">Reference proteome</keyword>
<keyword evidence="4" id="KW-0410">Iron transport</keyword>
<dbReference type="InterPro" id="IPR003439">
    <property type="entry name" value="ABC_transporter-like_ATP-bd"/>
</dbReference>
<protein>
    <submittedName>
        <fullName evidence="12">Iron-enterobactin transporter ATP-binding protein</fullName>
    </submittedName>
</protein>
<dbReference type="InterPro" id="IPR003593">
    <property type="entry name" value="AAA+_ATPase"/>
</dbReference>
<feature type="region of interest" description="Disordered" evidence="10">
    <location>
        <begin position="1"/>
        <end position="20"/>
    </location>
</feature>
<organism evidence="12 13">
    <name type="scientific">Devosia nitrariae</name>
    <dbReference type="NCBI Taxonomy" id="2071872"/>
    <lineage>
        <taxon>Bacteria</taxon>
        <taxon>Pseudomonadati</taxon>
        <taxon>Pseudomonadota</taxon>
        <taxon>Alphaproteobacteria</taxon>
        <taxon>Hyphomicrobiales</taxon>
        <taxon>Devosiaceae</taxon>
        <taxon>Devosia</taxon>
    </lineage>
</organism>
<evidence type="ECO:0000256" key="5">
    <source>
        <dbReference type="ARBA" id="ARBA00022741"/>
    </source>
</evidence>
<evidence type="ECO:0000256" key="6">
    <source>
        <dbReference type="ARBA" id="ARBA00022840"/>
    </source>
</evidence>
<keyword evidence="5" id="KW-0547">Nucleotide-binding</keyword>
<dbReference type="PANTHER" id="PTHR42771">
    <property type="entry name" value="IRON(3+)-HYDROXAMATE IMPORT ATP-BINDING PROTEIN FHUC"/>
    <property type="match status" value="1"/>
</dbReference>
<dbReference type="Pfam" id="PF00005">
    <property type="entry name" value="ABC_tran"/>
    <property type="match status" value="1"/>
</dbReference>
<keyword evidence="6 12" id="KW-0067">ATP-binding</keyword>
<reference evidence="13" key="1">
    <citation type="journal article" date="2019" name="Int. J. Syst. Evol. Microbiol.">
        <title>The Global Catalogue of Microorganisms (GCM) 10K type strain sequencing project: providing services to taxonomists for standard genome sequencing and annotation.</title>
        <authorList>
            <consortium name="The Broad Institute Genomics Platform"/>
            <consortium name="The Broad Institute Genome Sequencing Center for Infectious Disease"/>
            <person name="Wu L."/>
            <person name="Ma J."/>
        </authorList>
    </citation>
    <scope>NUCLEOTIDE SEQUENCE [LARGE SCALE GENOMIC DNA]</scope>
    <source>
        <strain evidence="13">NBRC 112416</strain>
    </source>
</reference>
<keyword evidence="7" id="KW-0408">Iron</keyword>
<dbReference type="SMART" id="SM00382">
    <property type="entry name" value="AAA"/>
    <property type="match status" value="1"/>
</dbReference>
<evidence type="ECO:0000256" key="8">
    <source>
        <dbReference type="ARBA" id="ARBA00023065"/>
    </source>
</evidence>
<dbReference type="PANTHER" id="PTHR42771:SF2">
    <property type="entry name" value="IRON(3+)-HYDROXAMATE IMPORT ATP-BINDING PROTEIN FHUC"/>
    <property type="match status" value="1"/>
</dbReference>
<dbReference type="Gene3D" id="3.40.50.300">
    <property type="entry name" value="P-loop containing nucleotide triphosphate hydrolases"/>
    <property type="match status" value="1"/>
</dbReference>
<keyword evidence="9" id="KW-0472">Membrane</keyword>
<evidence type="ECO:0000256" key="1">
    <source>
        <dbReference type="ARBA" id="ARBA00004202"/>
    </source>
</evidence>
<evidence type="ECO:0000256" key="9">
    <source>
        <dbReference type="ARBA" id="ARBA00023136"/>
    </source>
</evidence>
<evidence type="ECO:0000256" key="2">
    <source>
        <dbReference type="ARBA" id="ARBA00022448"/>
    </source>
</evidence>
<dbReference type="GO" id="GO:0005524">
    <property type="term" value="F:ATP binding"/>
    <property type="evidence" value="ECO:0007669"/>
    <property type="project" value="UniProtKB-KW"/>
</dbReference>
<comment type="subcellular location">
    <subcellularLocation>
        <location evidence="1">Cell membrane</location>
        <topology evidence="1">Peripheral membrane protein</topology>
    </subcellularLocation>
</comment>
<feature type="compositionally biased region" description="Basic and acidic residues" evidence="10">
    <location>
        <begin position="11"/>
        <end position="20"/>
    </location>
</feature>
<evidence type="ECO:0000256" key="3">
    <source>
        <dbReference type="ARBA" id="ARBA00022475"/>
    </source>
</evidence>
<feature type="domain" description="ABC transporter" evidence="11">
    <location>
        <begin position="21"/>
        <end position="259"/>
    </location>
</feature>
<evidence type="ECO:0000256" key="10">
    <source>
        <dbReference type="SAM" id="MobiDB-lite"/>
    </source>
</evidence>
<dbReference type="PROSITE" id="PS50893">
    <property type="entry name" value="ABC_TRANSPORTER_2"/>
    <property type="match status" value="1"/>
</dbReference>
<comment type="caution">
    <text evidence="12">The sequence shown here is derived from an EMBL/GenBank/DDBJ whole genome shotgun (WGS) entry which is preliminary data.</text>
</comment>
<accession>A0ABQ5WA78</accession>
<proteinExistence type="predicted"/>
<evidence type="ECO:0000313" key="12">
    <source>
        <dbReference type="EMBL" id="GLQ56778.1"/>
    </source>
</evidence>
<evidence type="ECO:0000256" key="4">
    <source>
        <dbReference type="ARBA" id="ARBA00022496"/>
    </source>
</evidence>
<name>A0ABQ5WA78_9HYPH</name>
<evidence type="ECO:0000313" key="13">
    <source>
        <dbReference type="Proteomes" id="UP001156691"/>
    </source>
</evidence>
<dbReference type="InterPro" id="IPR051535">
    <property type="entry name" value="Siderophore_ABC-ATPase"/>
</dbReference>
<sequence>MRGQTVHARQGRNESDSEAPSRLEALGIDAGYAGADILRGVDLAVPSGKVTILIGPNGSGKSTLLKTLARILSPSAGAVLLDGKDIHRTNTRTVAEKLGLLPQGPVAPEGLTLRELVAQGRYPHQSLLRQWSRADEAAVIHAMDIAGVADFADRPVDTLSGGQRQRCWIAMVLAQETDLLLLDEPTTFLDLKVQVDLMELLAGLAHRTGRTLVVVLHELSLAAAYADYLVMMRDGRIACAGAPSAVFTTEHLREVFDLEAHVLHDPVTGRLVCVPFGARAAARTPQPA</sequence>
<keyword evidence="3" id="KW-1003">Cell membrane</keyword>